<dbReference type="EMBL" id="JABEPP010000002">
    <property type="protein sequence ID" value="NNM72286.1"/>
    <property type="molecule type" value="Genomic_DNA"/>
</dbReference>
<reference evidence="3 4" key="1">
    <citation type="submission" date="2020-04" db="EMBL/GenBank/DDBJ databases">
        <title>Enterovirga sp. isolate from soil.</title>
        <authorList>
            <person name="Chea S."/>
            <person name="Kim D.-U."/>
        </authorList>
    </citation>
    <scope>NUCLEOTIDE SEQUENCE [LARGE SCALE GENOMIC DNA]</scope>
    <source>
        <strain evidence="3 4">DB1703</strain>
    </source>
</reference>
<dbReference type="InterPro" id="IPR024690">
    <property type="entry name" value="CN_hydtase_beta_dom_C"/>
</dbReference>
<dbReference type="AlphaFoldDB" id="A0A849HXM6"/>
<feature type="region of interest" description="Disordered" evidence="1">
    <location>
        <begin position="1"/>
        <end position="32"/>
    </location>
</feature>
<sequence length="121" mass="13183">MDPFDDRQPPAQGRGDGGGAARSTGSRNVTAFAPGARVRVKDAWPEADGPVHIRTPHYVRGETGTVVRHLGDFPNPEDIAFARPAATRALYHVAFPLKQLWPDASGDELVVEIYDHWLEAA</sequence>
<proteinExistence type="predicted"/>
<name>A0A849HXM6_9HYPH</name>
<comment type="caution">
    <text evidence="3">The sequence shown here is derived from an EMBL/GenBank/DDBJ whole genome shotgun (WGS) entry which is preliminary data.</text>
</comment>
<evidence type="ECO:0000313" key="4">
    <source>
        <dbReference type="Proteomes" id="UP000564885"/>
    </source>
</evidence>
<dbReference type="Pfam" id="PF02211">
    <property type="entry name" value="NHase_beta_C"/>
    <property type="match status" value="1"/>
</dbReference>
<evidence type="ECO:0000256" key="1">
    <source>
        <dbReference type="SAM" id="MobiDB-lite"/>
    </source>
</evidence>
<evidence type="ECO:0000259" key="2">
    <source>
        <dbReference type="Pfam" id="PF02211"/>
    </source>
</evidence>
<evidence type="ECO:0000313" key="3">
    <source>
        <dbReference type="EMBL" id="NNM72286.1"/>
    </source>
</evidence>
<keyword evidence="4" id="KW-1185">Reference proteome</keyword>
<dbReference type="Gene3D" id="2.30.30.50">
    <property type="match status" value="1"/>
</dbReference>
<feature type="domain" description="Nitrile hydratase beta subunit" evidence="2">
    <location>
        <begin position="27"/>
        <end position="119"/>
    </location>
</feature>
<accession>A0A849HXM6</accession>
<protein>
    <submittedName>
        <fullName evidence="3">Nitrile hydratase subunit beta</fullName>
    </submittedName>
</protein>
<dbReference type="Proteomes" id="UP000564885">
    <property type="component" value="Unassembled WGS sequence"/>
</dbReference>
<dbReference type="SUPFAM" id="SSF50090">
    <property type="entry name" value="Electron transport accessory proteins"/>
    <property type="match status" value="1"/>
</dbReference>
<gene>
    <name evidence="3" type="ORF">HJG44_07745</name>
</gene>
<dbReference type="InterPro" id="IPR008990">
    <property type="entry name" value="Elect_transpt_acc-like_dom_sf"/>
</dbReference>
<organism evidence="3 4">
    <name type="scientific">Enterovirga aerilata</name>
    <dbReference type="NCBI Taxonomy" id="2730920"/>
    <lineage>
        <taxon>Bacteria</taxon>
        <taxon>Pseudomonadati</taxon>
        <taxon>Pseudomonadota</taxon>
        <taxon>Alphaproteobacteria</taxon>
        <taxon>Hyphomicrobiales</taxon>
        <taxon>Methylobacteriaceae</taxon>
        <taxon>Enterovirga</taxon>
    </lineage>
</organism>